<evidence type="ECO:0000256" key="1">
    <source>
        <dbReference type="ARBA" id="ARBA00022849"/>
    </source>
</evidence>
<dbReference type="InterPro" id="IPR036196">
    <property type="entry name" value="Ptyr_pPase_sf"/>
</dbReference>
<evidence type="ECO:0000259" key="2">
    <source>
        <dbReference type="Pfam" id="PF01451"/>
    </source>
</evidence>
<evidence type="ECO:0000313" key="3">
    <source>
        <dbReference type="EMBL" id="RNB56606.1"/>
    </source>
</evidence>
<comment type="caution">
    <text evidence="3">The sequence shown here is derived from an EMBL/GenBank/DDBJ whole genome shotgun (WGS) entry which is preliminary data.</text>
</comment>
<name>A0A3M8AZH3_9BACL</name>
<gene>
    <name evidence="3" type="ORF">EDM57_12460</name>
</gene>
<proteinExistence type="predicted"/>
<reference evidence="3 4" key="1">
    <citation type="submission" date="2018-10" db="EMBL/GenBank/DDBJ databases">
        <title>Phylogenomics of Brevibacillus.</title>
        <authorList>
            <person name="Dunlap C."/>
        </authorList>
    </citation>
    <scope>NUCLEOTIDE SEQUENCE [LARGE SCALE GENOMIC DNA]</scope>
    <source>
        <strain evidence="3 4">DSM 100115</strain>
    </source>
</reference>
<dbReference type="EMBL" id="RHHS01000028">
    <property type="protein sequence ID" value="RNB56606.1"/>
    <property type="molecule type" value="Genomic_DNA"/>
</dbReference>
<protein>
    <recommendedName>
        <fullName evidence="2">Phosphotyrosine protein phosphatase I domain-containing protein</fullName>
    </recommendedName>
</protein>
<evidence type="ECO:0000313" key="4">
    <source>
        <dbReference type="Proteomes" id="UP000268829"/>
    </source>
</evidence>
<dbReference type="PANTHER" id="PTHR43428">
    <property type="entry name" value="ARSENATE REDUCTASE"/>
    <property type="match status" value="1"/>
</dbReference>
<dbReference type="Proteomes" id="UP000268829">
    <property type="component" value="Unassembled WGS sequence"/>
</dbReference>
<keyword evidence="4" id="KW-1185">Reference proteome</keyword>
<accession>A0A3M8AZH3</accession>
<dbReference type="Gene3D" id="3.40.50.2300">
    <property type="match status" value="1"/>
</dbReference>
<dbReference type="SUPFAM" id="SSF52788">
    <property type="entry name" value="Phosphotyrosine protein phosphatases I"/>
    <property type="match status" value="1"/>
</dbReference>
<feature type="domain" description="Phosphotyrosine protein phosphatase I" evidence="2">
    <location>
        <begin position="16"/>
        <end position="66"/>
    </location>
</feature>
<organism evidence="3 4">
    <name type="scientific">Brevibacillus gelatini</name>
    <dbReference type="NCBI Taxonomy" id="1655277"/>
    <lineage>
        <taxon>Bacteria</taxon>
        <taxon>Bacillati</taxon>
        <taxon>Bacillota</taxon>
        <taxon>Bacilli</taxon>
        <taxon>Bacillales</taxon>
        <taxon>Paenibacillaceae</taxon>
        <taxon>Brevibacillus</taxon>
    </lineage>
</organism>
<dbReference type="GO" id="GO:0046685">
    <property type="term" value="P:response to arsenic-containing substance"/>
    <property type="evidence" value="ECO:0007669"/>
    <property type="project" value="UniProtKB-KW"/>
</dbReference>
<dbReference type="AlphaFoldDB" id="A0A3M8AZH3"/>
<sequence>MKHDGVLFMLGNKKIIYFLCTCNSCRSQMAEGFTRHYFGEDFAIYSGGLYAKGVHPLSIKVMQREG</sequence>
<keyword evidence="1" id="KW-0059">Arsenical resistance</keyword>
<dbReference type="PANTHER" id="PTHR43428:SF1">
    <property type="entry name" value="ARSENATE REDUCTASE"/>
    <property type="match status" value="1"/>
</dbReference>
<dbReference type="InterPro" id="IPR023485">
    <property type="entry name" value="Ptyr_pPase"/>
</dbReference>
<dbReference type="Pfam" id="PF01451">
    <property type="entry name" value="LMWPc"/>
    <property type="match status" value="1"/>
</dbReference>